<name>A0A6H0XUB0_9PEZI</name>
<dbReference type="OrthoDB" id="201621at2759"/>
<evidence type="ECO:0000313" key="1">
    <source>
        <dbReference type="EMBL" id="QIW98234.1"/>
    </source>
</evidence>
<reference evidence="1 2" key="1">
    <citation type="journal article" date="2016" name="Sci. Rep.">
        <title>Peltaster fructicola genome reveals evolution from an invasive phytopathogen to an ectophytic parasite.</title>
        <authorList>
            <person name="Xu C."/>
            <person name="Chen H."/>
            <person name="Gleason M.L."/>
            <person name="Xu J.R."/>
            <person name="Liu H."/>
            <person name="Zhang R."/>
            <person name="Sun G."/>
        </authorList>
    </citation>
    <scope>NUCLEOTIDE SEQUENCE [LARGE SCALE GENOMIC DNA]</scope>
    <source>
        <strain evidence="1 2">LNHT1506</strain>
    </source>
</reference>
<organism evidence="1 2">
    <name type="scientific">Peltaster fructicola</name>
    <dbReference type="NCBI Taxonomy" id="286661"/>
    <lineage>
        <taxon>Eukaryota</taxon>
        <taxon>Fungi</taxon>
        <taxon>Dikarya</taxon>
        <taxon>Ascomycota</taxon>
        <taxon>Pezizomycotina</taxon>
        <taxon>Dothideomycetes</taxon>
        <taxon>Dothideomycetes incertae sedis</taxon>
        <taxon>Peltaster</taxon>
    </lineage>
</organism>
<sequence length="153" mass="17399">MNVGLSNDEFISGVQQQFDELYRPGDNEGIQTVGDECVHIDAIREGVEEMKSMPFMFLQTPQFTVKSPQLVDSTKLPLLELDLRHGVISDVKLGLPQATTVELIRRELLDQPIHEVVDWAKLLQPQEWDDDHRNLGTQLIAWLQQAFPAFDSS</sequence>
<gene>
    <name evidence="1" type="ORF">AMS68_003752</name>
</gene>
<keyword evidence="2" id="KW-1185">Reference proteome</keyword>
<dbReference type="Proteomes" id="UP000503462">
    <property type="component" value="Chromosome 2"/>
</dbReference>
<dbReference type="AlphaFoldDB" id="A0A6H0XUB0"/>
<proteinExistence type="predicted"/>
<protein>
    <submittedName>
        <fullName evidence="1">Uncharacterized protein</fullName>
    </submittedName>
</protein>
<evidence type="ECO:0000313" key="2">
    <source>
        <dbReference type="Proteomes" id="UP000503462"/>
    </source>
</evidence>
<dbReference type="EMBL" id="CP051140">
    <property type="protein sequence ID" value="QIW98234.1"/>
    <property type="molecule type" value="Genomic_DNA"/>
</dbReference>
<accession>A0A6H0XUB0</accession>